<reference evidence="1 2" key="1">
    <citation type="submission" date="2020-01" db="EMBL/GenBank/DDBJ databases">
        <authorList>
            <person name="Gupta K D."/>
        </authorList>
    </citation>
    <scope>NUCLEOTIDE SEQUENCE [LARGE SCALE GENOMIC DNA]</scope>
</reference>
<accession>A0A8S0Y0U4</accession>
<dbReference type="Gene3D" id="3.80.10.10">
    <property type="entry name" value="Ribonuclease Inhibitor"/>
    <property type="match status" value="1"/>
</dbReference>
<sequence>MDLRLPVEIIISIPHFIDGDFKTLAAVALVNRSLCEESRKLLYRTVGWMQDTDPETFPWANPRILSINPALAKYVRTYTVQHFETEEADAILAPLCPGPILDAMVKLEHLDLDIFLNLPPTFLQNCPFQLDSLRWMDTLPFGAGSILYRFLESQTQLRKLEVETLDINSFVKHHPLPQTACPNLQYLKSSYSVIRAILPCRKVSTLVWSSITGSYSPVNESGHLDREFSHLKAFTYLQWYFNVPSISSMARYLANSLQYLKIFYDEDFVLTLPQFTSLMGLIFARQLNGRMLEWPSPLNTGRLFAQCPTLQFIDVQLGTTWSEKFYQRWIPDIDRQVGLREAGQLLCLDIEDHKRPVRALNLA</sequence>
<dbReference type="Proteomes" id="UP000467700">
    <property type="component" value="Unassembled WGS sequence"/>
</dbReference>
<proteinExistence type="predicted"/>
<dbReference type="AlphaFoldDB" id="A0A8S0Y0U4"/>
<organism evidence="1 2">
    <name type="scientific">Cyclocybe aegerita</name>
    <name type="common">Black poplar mushroom</name>
    <name type="synonym">Agrocybe aegerita</name>
    <dbReference type="NCBI Taxonomy" id="1973307"/>
    <lineage>
        <taxon>Eukaryota</taxon>
        <taxon>Fungi</taxon>
        <taxon>Dikarya</taxon>
        <taxon>Basidiomycota</taxon>
        <taxon>Agaricomycotina</taxon>
        <taxon>Agaricomycetes</taxon>
        <taxon>Agaricomycetidae</taxon>
        <taxon>Agaricales</taxon>
        <taxon>Agaricineae</taxon>
        <taxon>Bolbitiaceae</taxon>
        <taxon>Cyclocybe</taxon>
    </lineage>
</organism>
<dbReference type="EMBL" id="CACVBS010000102">
    <property type="protein sequence ID" value="CAA7271252.1"/>
    <property type="molecule type" value="Genomic_DNA"/>
</dbReference>
<dbReference type="InterPro" id="IPR032675">
    <property type="entry name" value="LRR_dom_sf"/>
</dbReference>
<dbReference type="OrthoDB" id="2950083at2759"/>
<comment type="caution">
    <text evidence="1">The sequence shown here is derived from an EMBL/GenBank/DDBJ whole genome shotgun (WGS) entry which is preliminary data.</text>
</comment>
<name>A0A8S0Y0U4_CYCAE</name>
<keyword evidence="2" id="KW-1185">Reference proteome</keyword>
<gene>
    <name evidence="1" type="ORF">AAE3_LOCUS13491</name>
</gene>
<evidence type="ECO:0000313" key="1">
    <source>
        <dbReference type="EMBL" id="CAA7271252.1"/>
    </source>
</evidence>
<protein>
    <submittedName>
        <fullName evidence="1">Uncharacterized protein</fullName>
    </submittedName>
</protein>
<evidence type="ECO:0000313" key="2">
    <source>
        <dbReference type="Proteomes" id="UP000467700"/>
    </source>
</evidence>